<keyword evidence="6" id="KW-0506">mRNA capping</keyword>
<evidence type="ECO:0000313" key="10">
    <source>
        <dbReference type="Proteomes" id="UP001237642"/>
    </source>
</evidence>
<dbReference type="Gene3D" id="3.40.50.150">
    <property type="entry name" value="Vaccinia Virus protein VP39"/>
    <property type="match status" value="1"/>
</dbReference>
<protein>
    <recommendedName>
        <fullName evidence="1">mRNA (guanine-N(7))-methyltransferase</fullName>
        <ecNumber evidence="1">2.1.1.56</ecNumber>
    </recommendedName>
</protein>
<keyword evidence="3" id="KW-0808">Transferase</keyword>
<reference evidence="9" key="1">
    <citation type="submission" date="2023-02" db="EMBL/GenBank/DDBJ databases">
        <title>Genome of toxic invasive species Heracleum sosnowskyi carries increased number of genes despite the absence of recent whole-genome duplications.</title>
        <authorList>
            <person name="Schelkunov M."/>
            <person name="Shtratnikova V."/>
            <person name="Makarenko M."/>
            <person name="Klepikova A."/>
            <person name="Omelchenko D."/>
            <person name="Novikova G."/>
            <person name="Obukhova E."/>
            <person name="Bogdanov V."/>
            <person name="Penin A."/>
            <person name="Logacheva M."/>
        </authorList>
    </citation>
    <scope>NUCLEOTIDE SEQUENCE</scope>
    <source>
        <strain evidence="9">Hsosn_3</strain>
        <tissue evidence="9">Leaf</tissue>
    </source>
</reference>
<evidence type="ECO:0000256" key="2">
    <source>
        <dbReference type="ARBA" id="ARBA00022603"/>
    </source>
</evidence>
<dbReference type="InterPro" id="IPR039753">
    <property type="entry name" value="RG7MT1"/>
</dbReference>
<dbReference type="AlphaFoldDB" id="A0AAD8M593"/>
<dbReference type="PANTHER" id="PTHR12189:SF2">
    <property type="entry name" value="MRNA CAP GUANINE-N7 METHYLTRANSFERASE"/>
    <property type="match status" value="1"/>
</dbReference>
<reference evidence="9" key="2">
    <citation type="submission" date="2023-05" db="EMBL/GenBank/DDBJ databases">
        <authorList>
            <person name="Schelkunov M.I."/>
        </authorList>
    </citation>
    <scope>NUCLEOTIDE SEQUENCE</scope>
    <source>
        <strain evidence="9">Hsosn_3</strain>
        <tissue evidence="9">Leaf</tissue>
    </source>
</reference>
<evidence type="ECO:0000259" key="8">
    <source>
        <dbReference type="Pfam" id="PF03291"/>
    </source>
</evidence>
<organism evidence="9 10">
    <name type="scientific">Heracleum sosnowskyi</name>
    <dbReference type="NCBI Taxonomy" id="360622"/>
    <lineage>
        <taxon>Eukaryota</taxon>
        <taxon>Viridiplantae</taxon>
        <taxon>Streptophyta</taxon>
        <taxon>Embryophyta</taxon>
        <taxon>Tracheophyta</taxon>
        <taxon>Spermatophyta</taxon>
        <taxon>Magnoliopsida</taxon>
        <taxon>eudicotyledons</taxon>
        <taxon>Gunneridae</taxon>
        <taxon>Pentapetalae</taxon>
        <taxon>asterids</taxon>
        <taxon>campanulids</taxon>
        <taxon>Apiales</taxon>
        <taxon>Apiaceae</taxon>
        <taxon>Apioideae</taxon>
        <taxon>apioid superclade</taxon>
        <taxon>Tordylieae</taxon>
        <taxon>Tordyliinae</taxon>
        <taxon>Heracleum</taxon>
    </lineage>
</organism>
<evidence type="ECO:0000256" key="7">
    <source>
        <dbReference type="ARBA" id="ARBA00044712"/>
    </source>
</evidence>
<dbReference type="InterPro" id="IPR004971">
    <property type="entry name" value="mRNA_G-N7_MeTrfase_dom"/>
</dbReference>
<proteinExistence type="predicted"/>
<keyword evidence="10" id="KW-1185">Reference proteome</keyword>
<evidence type="ECO:0000256" key="5">
    <source>
        <dbReference type="ARBA" id="ARBA00022884"/>
    </source>
</evidence>
<evidence type="ECO:0000256" key="3">
    <source>
        <dbReference type="ARBA" id="ARBA00022679"/>
    </source>
</evidence>
<feature type="domain" description="MRNA cap 0 methyltransferase" evidence="8">
    <location>
        <begin position="119"/>
        <end position="185"/>
    </location>
</feature>
<dbReference type="InterPro" id="IPR029063">
    <property type="entry name" value="SAM-dependent_MTases_sf"/>
</dbReference>
<keyword evidence="6" id="KW-0507">mRNA processing</keyword>
<dbReference type="GO" id="GO:0004482">
    <property type="term" value="F:mRNA 5'-cap (guanine-N7-)-methyltransferase activity"/>
    <property type="evidence" value="ECO:0007669"/>
    <property type="project" value="UniProtKB-EC"/>
</dbReference>
<keyword evidence="2" id="KW-0489">Methyltransferase</keyword>
<evidence type="ECO:0000256" key="1">
    <source>
        <dbReference type="ARBA" id="ARBA00011926"/>
    </source>
</evidence>
<evidence type="ECO:0000256" key="6">
    <source>
        <dbReference type="ARBA" id="ARBA00023042"/>
    </source>
</evidence>
<dbReference type="Pfam" id="PF03291">
    <property type="entry name" value="mRNA_G-N7_MeTrfase"/>
    <property type="match status" value="1"/>
</dbReference>
<evidence type="ECO:0000313" key="9">
    <source>
        <dbReference type="EMBL" id="KAK1359927.1"/>
    </source>
</evidence>
<keyword evidence="4" id="KW-0949">S-adenosyl-L-methionine</keyword>
<comment type="caution">
    <text evidence="9">The sequence shown here is derived from an EMBL/GenBank/DDBJ whole genome shotgun (WGS) entry which is preliminary data.</text>
</comment>
<keyword evidence="5" id="KW-0694">RNA-binding</keyword>
<dbReference type="Proteomes" id="UP001237642">
    <property type="component" value="Unassembled WGS sequence"/>
</dbReference>
<accession>A0AAD8M593</accession>
<evidence type="ECO:0000256" key="4">
    <source>
        <dbReference type="ARBA" id="ARBA00022691"/>
    </source>
</evidence>
<dbReference type="EC" id="2.1.1.56" evidence="1"/>
<name>A0AAD8M593_9APIA</name>
<dbReference type="PANTHER" id="PTHR12189">
    <property type="entry name" value="MRNA GUANINE-7- METHYLTRANSFERASE"/>
    <property type="match status" value="1"/>
</dbReference>
<sequence length="214" mass="24130">MCECRNGGNISEVGGMLFNHMGSAGATSHRRIRRCKLCCHVLQLCPCFLVFCNLSATSSTSFISSLIVYLMSATSCKAQQASRSFLKRAPVDEEETLVVVIGRPVKSLCNSSVHLALGLTNEYDLELVFVKNNHVFVDEYMKKPDYIELMRRLGALGDGNKDQSTLSPDEWEVVYLYLAYVLRKRGQPEQTRTNSRKDRGKMHIMKEDITYLSS</sequence>
<dbReference type="GO" id="GO:0005634">
    <property type="term" value="C:nucleus"/>
    <property type="evidence" value="ECO:0007669"/>
    <property type="project" value="TreeGrafter"/>
</dbReference>
<gene>
    <name evidence="9" type="ORF">POM88_044401</name>
</gene>
<dbReference type="GO" id="GO:0003723">
    <property type="term" value="F:RNA binding"/>
    <property type="evidence" value="ECO:0007669"/>
    <property type="project" value="UniProtKB-KW"/>
</dbReference>
<comment type="catalytic activity">
    <reaction evidence="7">
        <text>a 5'-end (5'-triphosphoguanosine)-ribonucleoside in mRNA + S-adenosyl-L-methionine = a 5'-end (N(7)-methyl 5'-triphosphoguanosine)-ribonucleoside in mRNA + S-adenosyl-L-homocysteine</text>
        <dbReference type="Rhea" id="RHEA:67008"/>
        <dbReference type="Rhea" id="RHEA-COMP:17166"/>
        <dbReference type="Rhea" id="RHEA-COMP:17167"/>
        <dbReference type="ChEBI" id="CHEBI:57856"/>
        <dbReference type="ChEBI" id="CHEBI:59789"/>
        <dbReference type="ChEBI" id="CHEBI:156461"/>
        <dbReference type="ChEBI" id="CHEBI:167617"/>
        <dbReference type="EC" id="2.1.1.56"/>
    </reaction>
</comment>
<dbReference type="EMBL" id="JAUIZM010000010">
    <property type="protein sequence ID" value="KAK1359927.1"/>
    <property type="molecule type" value="Genomic_DNA"/>
</dbReference>